<dbReference type="GO" id="GO:0098024">
    <property type="term" value="C:virus tail, fiber"/>
    <property type="evidence" value="ECO:0007669"/>
    <property type="project" value="UniProtKB-KW"/>
</dbReference>
<dbReference type="InterPro" id="IPR051934">
    <property type="entry name" value="Phage_Tail_Fiber_Structural"/>
</dbReference>
<dbReference type="InterPro" id="IPR018247">
    <property type="entry name" value="EF_Hand_1_Ca_BS"/>
</dbReference>
<sequence length="229" mass="25590">MTTEFYSLITDIGFVEIEKALTNGTKLDLKYIAVGDSNGKYYEPKISQTQLKNEKYRAEILEVTNLSARALIPNNVGGFYIREVGLFDANNQLLLIAKQPETYKPIEAQGSVKELWIKVLLKAINPEVIEIKIDPSVQYASTQFVIEQIKNHKHPDLMPIWLYDTNGNGVVDSCEFVDGGTFRDGGNVEIPQPPAIPELIMSTTIYDKNNNGIVDNAESIDAGEFESEE</sequence>
<feature type="domain" description="Phage tail fibre protein N-terminal" evidence="3">
    <location>
        <begin position="1"/>
        <end position="142"/>
    </location>
</feature>
<protein>
    <submittedName>
        <fullName evidence="4">Tail collar fiber protein</fullName>
    </submittedName>
</protein>
<dbReference type="InterPro" id="IPR022225">
    <property type="entry name" value="Phage_tail_fibre_N"/>
</dbReference>
<evidence type="ECO:0000313" key="4">
    <source>
        <dbReference type="EMBL" id="DAF63545.1"/>
    </source>
</evidence>
<dbReference type="GO" id="GO:0019062">
    <property type="term" value="P:virion attachment to host cell"/>
    <property type="evidence" value="ECO:0007669"/>
    <property type="project" value="UniProtKB-KW"/>
</dbReference>
<keyword evidence="1" id="KW-0946">Virion</keyword>
<dbReference type="Pfam" id="PF12571">
    <property type="entry name" value="Phage_tail_fib"/>
    <property type="match status" value="1"/>
</dbReference>
<keyword evidence="1" id="KW-1230">Viral tail fiber protein</keyword>
<keyword evidence="2" id="KW-1161">Viral attachment to host cell</keyword>
<reference evidence="4" key="1">
    <citation type="journal article" date="2021" name="Proc. Natl. Acad. Sci. U.S.A.">
        <title>A Catalog of Tens of Thousands of Viruses from Human Metagenomes Reveals Hidden Associations with Chronic Diseases.</title>
        <authorList>
            <person name="Tisza M.J."/>
            <person name="Buck C.B."/>
        </authorList>
    </citation>
    <scope>NUCLEOTIDE SEQUENCE</scope>
    <source>
        <strain evidence="4">CtwQT14</strain>
    </source>
</reference>
<dbReference type="PROSITE" id="PS00018">
    <property type="entry name" value="EF_HAND_1"/>
    <property type="match status" value="1"/>
</dbReference>
<name>A0A8S5TK38_9CAUD</name>
<dbReference type="PANTHER" id="PTHR35191">
    <property type="entry name" value="PROPHAGE SIDE TAIL FIBER PROTEIN HOMOLOG STFQ-RELATED"/>
    <property type="match status" value="1"/>
</dbReference>
<dbReference type="PANTHER" id="PTHR35191:SF1">
    <property type="entry name" value="PROPHAGE SIDE TAIL FIBER PROTEIN HOMOLOG STFQ-RELATED"/>
    <property type="match status" value="1"/>
</dbReference>
<dbReference type="EMBL" id="BK032842">
    <property type="protein sequence ID" value="DAF63545.1"/>
    <property type="molecule type" value="Genomic_DNA"/>
</dbReference>
<evidence type="ECO:0000256" key="1">
    <source>
        <dbReference type="ARBA" id="ARBA00022672"/>
    </source>
</evidence>
<evidence type="ECO:0000259" key="3">
    <source>
        <dbReference type="Pfam" id="PF12571"/>
    </source>
</evidence>
<organism evidence="4">
    <name type="scientific">Siphoviridae sp. ctwQT14</name>
    <dbReference type="NCBI Taxonomy" id="2827971"/>
    <lineage>
        <taxon>Viruses</taxon>
        <taxon>Duplodnaviria</taxon>
        <taxon>Heunggongvirae</taxon>
        <taxon>Uroviricota</taxon>
        <taxon>Caudoviricetes</taxon>
    </lineage>
</organism>
<keyword evidence="2" id="KW-1160">Virus entry into host cell</keyword>
<keyword evidence="2" id="KW-0945">Host-virus interaction</keyword>
<evidence type="ECO:0000256" key="2">
    <source>
        <dbReference type="ARBA" id="ARBA00022804"/>
    </source>
</evidence>
<keyword evidence="1" id="KW-1227">Viral tail protein</keyword>
<accession>A0A8S5TK38</accession>
<proteinExistence type="predicted"/>